<evidence type="ECO:0000259" key="1">
    <source>
        <dbReference type="Pfam" id="PF21941"/>
    </source>
</evidence>
<dbReference type="Pfam" id="PF21941">
    <property type="entry name" value="SMEK_N"/>
    <property type="match status" value="1"/>
</dbReference>
<dbReference type="NCBIfam" id="NF033859">
    <property type="entry name" value="SMEK_N"/>
    <property type="match status" value="1"/>
</dbReference>
<protein>
    <recommendedName>
        <fullName evidence="1">SMEK domain-containing protein</fullName>
    </recommendedName>
</protein>
<dbReference type="Gene3D" id="3.40.50.300">
    <property type="entry name" value="P-loop containing nucleotide triphosphate hydrolases"/>
    <property type="match status" value="1"/>
</dbReference>
<dbReference type="InterPro" id="IPR047740">
    <property type="entry name" value="SMEK_dom"/>
</dbReference>
<comment type="caution">
    <text evidence="2">The sequence shown here is derived from an EMBL/GenBank/DDBJ whole genome shotgun (WGS) entry which is preliminary data.</text>
</comment>
<sequence length="886" mass="101711">MNRDDHLNNIAKHFGRLTHEIRALNAIGRFDINSVAEDFLIPVLKVAFTCPDLRNQNEILMNFPAVDLGCRTTRISFQVTTDASSGKVEKTLKKFHEHDLDKLFNCVYILALTEKQSAYKAGALACSIADLTIPFNPTEHIIDVTDLLSQTRRLDTSDLERIDAYLASGWAERDRNVRFREQLDKFLKFSTNKIELEKRSRKYIPSIFVETHSTKEEVRLFANPLFFYRKIQDNLLRLDYSHLNSRMRIAREPEFVLDLDQALLTETPSTFAELKDWLDRVGEAVARELAKVRPLSWRRDEGEEPYQPVNGNTPEWEIVRFPAESVASGLTSRLQDALGLIGLIRKKIFLVTSMAGQGKTNFVCDLVENQFRSFAIPCLFIPARELNSYTPGKRLFEYISNNRYSPDVTKIHEYLDLFNNVALATNKPFLIVIDGINEVADLNAFSDELKAFCNAACQYDWVKVIITCRSEFFDEKYASILDEPFAAHIHRINDLRLKMTERSKNRLLTSYFSYFSIKGQFSKLAKNFLKSDLLLLRIFCERYEGSNVGYVADIYKGDLFEQYLLKKIKSFPQHLQVKALPTLYRIVTEMLDTDDFAKLSVRSFTAEEQKVVRRFVEDDVILRQEIGAEGLSTLGDLAISFTYDELRDFVIAYKLVLGDATGDTRALKAALVTLPGRPIYEGVYRYVYLLARKSNYAAAIAACESSSDFVEHFSLNVHLLPPSVQTRDDVERVKALLADSSAPERLRRAAGFLVHRQDTTEALNISILRDHLNGLETADHAKFVGAMFARRYDYERNEWQQRLHGLIHDVAEAEEKLARYDPEWLAFFLHVSSLANWSERERVSTMFRKAMDATNCRDAVEMVRPARTETMRVLLADIESVEDVGQ</sequence>
<accession>A0A8J2VT73</accession>
<reference evidence="2" key="1">
    <citation type="journal article" date="2014" name="Int. J. Syst. Evol. Microbiol.">
        <title>Complete genome sequence of Corynebacterium casei LMG S-19264T (=DSM 44701T), isolated from a smear-ripened cheese.</title>
        <authorList>
            <consortium name="US DOE Joint Genome Institute (JGI-PGF)"/>
            <person name="Walter F."/>
            <person name="Albersmeier A."/>
            <person name="Kalinowski J."/>
            <person name="Ruckert C."/>
        </authorList>
    </citation>
    <scope>NUCLEOTIDE SEQUENCE</scope>
    <source>
        <strain evidence="2">CCM 7684</strain>
    </source>
</reference>
<evidence type="ECO:0000313" key="2">
    <source>
        <dbReference type="EMBL" id="GGE38122.1"/>
    </source>
</evidence>
<dbReference type="AlphaFoldDB" id="A0A8J2VT73"/>
<feature type="domain" description="SMEK" evidence="1">
    <location>
        <begin position="9"/>
        <end position="150"/>
    </location>
</feature>
<dbReference type="EMBL" id="BMCP01000001">
    <property type="protein sequence ID" value="GGE38122.1"/>
    <property type="molecule type" value="Genomic_DNA"/>
</dbReference>
<organism evidence="2 3">
    <name type="scientific">Agaricicola taiwanensis</name>
    <dbReference type="NCBI Taxonomy" id="591372"/>
    <lineage>
        <taxon>Bacteria</taxon>
        <taxon>Pseudomonadati</taxon>
        <taxon>Pseudomonadota</taxon>
        <taxon>Alphaproteobacteria</taxon>
        <taxon>Rhodobacterales</taxon>
        <taxon>Paracoccaceae</taxon>
        <taxon>Agaricicola</taxon>
    </lineage>
</organism>
<dbReference type="InterPro" id="IPR027417">
    <property type="entry name" value="P-loop_NTPase"/>
</dbReference>
<gene>
    <name evidence="2" type="ORF">GCM10007276_14420</name>
</gene>
<keyword evidence="3" id="KW-1185">Reference proteome</keyword>
<dbReference type="SUPFAM" id="SSF52540">
    <property type="entry name" value="P-loop containing nucleoside triphosphate hydrolases"/>
    <property type="match status" value="1"/>
</dbReference>
<dbReference type="Proteomes" id="UP000602745">
    <property type="component" value="Unassembled WGS sequence"/>
</dbReference>
<evidence type="ECO:0000313" key="3">
    <source>
        <dbReference type="Proteomes" id="UP000602745"/>
    </source>
</evidence>
<reference evidence="2" key="2">
    <citation type="submission" date="2020-09" db="EMBL/GenBank/DDBJ databases">
        <authorList>
            <person name="Sun Q."/>
            <person name="Sedlacek I."/>
        </authorList>
    </citation>
    <scope>NUCLEOTIDE SEQUENCE</scope>
    <source>
        <strain evidence="2">CCM 7684</strain>
    </source>
</reference>
<name>A0A8J2VT73_9RHOB</name>
<dbReference type="RefSeq" id="WP_188408981.1">
    <property type="nucleotide sequence ID" value="NZ_BMCP01000001.1"/>
</dbReference>
<proteinExistence type="predicted"/>